<feature type="compositionally biased region" description="Polar residues" evidence="1">
    <location>
        <begin position="100"/>
        <end position="109"/>
    </location>
</feature>
<name>A0A1S8WHI5_OPIVI</name>
<sequence length="208" mass="23280">MPSLVTEPTSNQASSSTVECSEVPLDKGSKLSIGHRAVYNYLEVLLRLGSDSFKAEIASLDKHTDELARSVGVQQVPLPRFRGPKIRASNSNPPGLLLSKPSTDKSSAPSIRIPKFRKQRRSAVFMGKTTPAGTRRKPALQERQTTEVDLDSLPSRKQRSSEILEYGQLQCTWPKSIVEPGDMFPLAILRRRKNILQNPKKYKTFYKT</sequence>
<feature type="region of interest" description="Disordered" evidence="1">
    <location>
        <begin position="128"/>
        <end position="147"/>
    </location>
</feature>
<reference evidence="2 3" key="1">
    <citation type="submission" date="2015-03" db="EMBL/GenBank/DDBJ databases">
        <title>Draft genome of the nematode, Opisthorchis viverrini.</title>
        <authorList>
            <person name="Mitreva M."/>
        </authorList>
    </citation>
    <scope>NUCLEOTIDE SEQUENCE [LARGE SCALE GENOMIC DNA]</scope>
    <source>
        <strain evidence="2">Khon Kaen</strain>
    </source>
</reference>
<evidence type="ECO:0000313" key="3">
    <source>
        <dbReference type="Proteomes" id="UP000243686"/>
    </source>
</evidence>
<organism evidence="2 3">
    <name type="scientific">Opisthorchis viverrini</name>
    <name type="common">Southeast Asian liver fluke</name>
    <dbReference type="NCBI Taxonomy" id="6198"/>
    <lineage>
        <taxon>Eukaryota</taxon>
        <taxon>Metazoa</taxon>
        <taxon>Spiralia</taxon>
        <taxon>Lophotrochozoa</taxon>
        <taxon>Platyhelminthes</taxon>
        <taxon>Trematoda</taxon>
        <taxon>Digenea</taxon>
        <taxon>Opisthorchiida</taxon>
        <taxon>Opisthorchiata</taxon>
        <taxon>Opisthorchiidae</taxon>
        <taxon>Opisthorchis</taxon>
    </lineage>
</organism>
<dbReference type="Proteomes" id="UP000243686">
    <property type="component" value="Unassembled WGS sequence"/>
</dbReference>
<feature type="region of interest" description="Disordered" evidence="1">
    <location>
        <begin position="82"/>
        <end position="109"/>
    </location>
</feature>
<feature type="compositionally biased region" description="Polar residues" evidence="1">
    <location>
        <begin position="1"/>
        <end position="19"/>
    </location>
</feature>
<evidence type="ECO:0000313" key="2">
    <source>
        <dbReference type="EMBL" id="OON13909.1"/>
    </source>
</evidence>
<accession>A0A1S8WHI5</accession>
<gene>
    <name evidence="2" type="ORF">X801_10306</name>
</gene>
<dbReference type="EMBL" id="KV907016">
    <property type="protein sequence ID" value="OON13909.1"/>
    <property type="molecule type" value="Genomic_DNA"/>
</dbReference>
<evidence type="ECO:0000256" key="1">
    <source>
        <dbReference type="SAM" id="MobiDB-lite"/>
    </source>
</evidence>
<proteinExistence type="predicted"/>
<feature type="region of interest" description="Disordered" evidence="1">
    <location>
        <begin position="1"/>
        <end position="20"/>
    </location>
</feature>
<dbReference type="AlphaFoldDB" id="A0A1S8WHI5"/>
<protein>
    <submittedName>
        <fullName evidence="2">Uncharacterized protein</fullName>
    </submittedName>
</protein>
<keyword evidence="3" id="KW-1185">Reference proteome</keyword>